<accession>A0A9P4MND2</accession>
<name>A0A9P4MND2_9PLEO</name>
<evidence type="ECO:0000313" key="1">
    <source>
        <dbReference type="EMBL" id="KAF2196986.1"/>
    </source>
</evidence>
<evidence type="ECO:0000313" key="2">
    <source>
        <dbReference type="Proteomes" id="UP000799536"/>
    </source>
</evidence>
<proteinExistence type="predicted"/>
<sequence>MNTTSLINKWNDLKSVLKLDKNHRSLALENKKVVEASTKVRPKLIANFAVAEDIITFLWRSDEYRYKHPRVRLQIIFVFIFFIFLDSRPGEVIESNAWEGSNEGIFYKDVSLVKLEYESYTGFVLFLRVRNRKNGGGKENKANSSPTIILYEEPTKRYICPVTHFILFALADGAIMGHNMMEVSRKPPPGIFAYKFQIKPETADIPILRATNRDGTIFPSRILTASCFNSHIHGVG</sequence>
<gene>
    <name evidence="1" type="ORF">GQ43DRAFT_458794</name>
</gene>
<reference evidence="1" key="1">
    <citation type="journal article" date="2020" name="Stud. Mycol.">
        <title>101 Dothideomycetes genomes: a test case for predicting lifestyles and emergence of pathogens.</title>
        <authorList>
            <person name="Haridas S."/>
            <person name="Albert R."/>
            <person name="Binder M."/>
            <person name="Bloem J."/>
            <person name="Labutti K."/>
            <person name="Salamov A."/>
            <person name="Andreopoulos B."/>
            <person name="Baker S."/>
            <person name="Barry K."/>
            <person name="Bills G."/>
            <person name="Bluhm B."/>
            <person name="Cannon C."/>
            <person name="Castanera R."/>
            <person name="Culley D."/>
            <person name="Daum C."/>
            <person name="Ezra D."/>
            <person name="Gonzalez J."/>
            <person name="Henrissat B."/>
            <person name="Kuo A."/>
            <person name="Liang C."/>
            <person name="Lipzen A."/>
            <person name="Lutzoni F."/>
            <person name="Magnuson J."/>
            <person name="Mondo S."/>
            <person name="Nolan M."/>
            <person name="Ohm R."/>
            <person name="Pangilinan J."/>
            <person name="Park H.-J."/>
            <person name="Ramirez L."/>
            <person name="Alfaro M."/>
            <person name="Sun H."/>
            <person name="Tritt A."/>
            <person name="Yoshinaga Y."/>
            <person name="Zwiers L.-H."/>
            <person name="Turgeon B."/>
            <person name="Goodwin S."/>
            <person name="Spatafora J."/>
            <person name="Crous P."/>
            <person name="Grigoriev I."/>
        </authorList>
    </citation>
    <scope>NUCLEOTIDE SEQUENCE</scope>
    <source>
        <strain evidence="1">ATCC 74209</strain>
    </source>
</reference>
<dbReference type="AlphaFoldDB" id="A0A9P4MND2"/>
<dbReference type="InterPro" id="IPR021842">
    <property type="entry name" value="DUF3435"/>
</dbReference>
<protein>
    <submittedName>
        <fullName evidence="1">Uncharacterized protein</fullName>
    </submittedName>
</protein>
<organism evidence="1 2">
    <name type="scientific">Delitschia confertaspora ATCC 74209</name>
    <dbReference type="NCBI Taxonomy" id="1513339"/>
    <lineage>
        <taxon>Eukaryota</taxon>
        <taxon>Fungi</taxon>
        <taxon>Dikarya</taxon>
        <taxon>Ascomycota</taxon>
        <taxon>Pezizomycotina</taxon>
        <taxon>Dothideomycetes</taxon>
        <taxon>Pleosporomycetidae</taxon>
        <taxon>Pleosporales</taxon>
        <taxon>Delitschiaceae</taxon>
        <taxon>Delitschia</taxon>
    </lineage>
</organism>
<dbReference type="EMBL" id="ML994294">
    <property type="protein sequence ID" value="KAF2196986.1"/>
    <property type="molecule type" value="Genomic_DNA"/>
</dbReference>
<comment type="caution">
    <text evidence="1">The sequence shown here is derived from an EMBL/GenBank/DDBJ whole genome shotgun (WGS) entry which is preliminary data.</text>
</comment>
<dbReference type="Pfam" id="PF11917">
    <property type="entry name" value="DUF3435"/>
    <property type="match status" value="1"/>
</dbReference>
<dbReference type="OrthoDB" id="3943630at2759"/>
<dbReference type="PANTHER" id="PTHR37535:SF3">
    <property type="entry name" value="FLUG DOMAIN-CONTAINING PROTEIN"/>
    <property type="match status" value="1"/>
</dbReference>
<keyword evidence="2" id="KW-1185">Reference proteome</keyword>
<dbReference type="Proteomes" id="UP000799536">
    <property type="component" value="Unassembled WGS sequence"/>
</dbReference>
<dbReference type="PANTHER" id="PTHR37535">
    <property type="entry name" value="FLUG DOMAIN PROTEIN"/>
    <property type="match status" value="1"/>
</dbReference>